<organism evidence="2 3">
    <name type="scientific">Pedobacter steynii</name>
    <dbReference type="NCBI Taxonomy" id="430522"/>
    <lineage>
        <taxon>Bacteria</taxon>
        <taxon>Pseudomonadati</taxon>
        <taxon>Bacteroidota</taxon>
        <taxon>Sphingobacteriia</taxon>
        <taxon>Sphingobacteriales</taxon>
        <taxon>Sphingobacteriaceae</taxon>
        <taxon>Pedobacter</taxon>
    </lineage>
</organism>
<evidence type="ECO:0000256" key="1">
    <source>
        <dbReference type="SAM" id="Phobius"/>
    </source>
</evidence>
<dbReference type="RefSeq" id="WP_143010549.1">
    <property type="nucleotide sequence ID" value="NZ_FNGY01000011.1"/>
</dbReference>
<sequence length="170" mass="19094">MMLEAFTWQQFLIAALILSVVWYVGVGLLYYKTEISNFLSGEKGKSSEPLPHGWQNKVDTLEDNLIGASVQEHGVSIVEADDFSFLPRELASSELDPLGELADVQQEIKSICAILEQEDGSKEDFFSLFAMIRNKYPKVASSGLAPELKDFIREHAPFHLSAEELENLWV</sequence>
<keyword evidence="1" id="KW-0812">Transmembrane</keyword>
<evidence type="ECO:0000313" key="3">
    <source>
        <dbReference type="Proteomes" id="UP000183200"/>
    </source>
</evidence>
<feature type="transmembrane region" description="Helical" evidence="1">
    <location>
        <begin position="12"/>
        <end position="31"/>
    </location>
</feature>
<proteinExistence type="predicted"/>
<dbReference type="OrthoDB" id="792964at2"/>
<reference evidence="3" key="1">
    <citation type="submission" date="2016-10" db="EMBL/GenBank/DDBJ databases">
        <authorList>
            <person name="Varghese N."/>
            <person name="Submissions S."/>
        </authorList>
    </citation>
    <scope>NUCLEOTIDE SEQUENCE [LARGE SCALE GENOMIC DNA]</scope>
    <source>
        <strain evidence="3">DSM 19110</strain>
    </source>
</reference>
<gene>
    <name evidence="2" type="ORF">SAMN05421820_11159</name>
</gene>
<dbReference type="EMBL" id="FNGY01000011">
    <property type="protein sequence ID" value="SDO02538.1"/>
    <property type="molecule type" value="Genomic_DNA"/>
</dbReference>
<keyword evidence="3" id="KW-1185">Reference proteome</keyword>
<name>A0A1H0G6M9_9SPHI</name>
<accession>A0A1H0G6M9</accession>
<keyword evidence="1" id="KW-1133">Transmembrane helix</keyword>
<keyword evidence="1" id="KW-0472">Membrane</keyword>
<protein>
    <submittedName>
        <fullName evidence="2">Uncharacterized protein</fullName>
    </submittedName>
</protein>
<dbReference type="Proteomes" id="UP000183200">
    <property type="component" value="Unassembled WGS sequence"/>
</dbReference>
<dbReference type="AlphaFoldDB" id="A0A1H0G6M9"/>
<evidence type="ECO:0000313" key="2">
    <source>
        <dbReference type="EMBL" id="SDO02538.1"/>
    </source>
</evidence>